<keyword evidence="3" id="KW-0472">Membrane</keyword>
<protein>
    <recommendedName>
        <fullName evidence="4">Calcineurin-like phosphoesterase domain-containing protein</fullName>
    </recommendedName>
</protein>
<dbReference type="Gene3D" id="3.60.21.10">
    <property type="match status" value="1"/>
</dbReference>
<keyword evidence="1" id="KW-0378">Hydrolase</keyword>
<dbReference type="SUPFAM" id="SSF56300">
    <property type="entry name" value="Metallo-dependent phosphatases"/>
    <property type="match status" value="1"/>
</dbReference>
<feature type="domain" description="Calcineurin-like phosphoesterase" evidence="4">
    <location>
        <begin position="289"/>
        <end position="579"/>
    </location>
</feature>
<dbReference type="InterPro" id="IPR029052">
    <property type="entry name" value="Metallo-depent_PP-like"/>
</dbReference>
<feature type="transmembrane region" description="Helical" evidence="3">
    <location>
        <begin position="36"/>
        <end position="57"/>
    </location>
</feature>
<gene>
    <name evidence="5" type="ORF">MBRA1_002256</name>
</gene>
<keyword evidence="3" id="KW-1133">Transmembrane helix</keyword>
<evidence type="ECO:0000256" key="1">
    <source>
        <dbReference type="ARBA" id="ARBA00022801"/>
    </source>
</evidence>
<name>A0AAF0DXX9_9BASI</name>
<sequence>MYHPRSSVDDAELQPLQDEGVEPALRIGSRWPAKRIAKYAVLLAAFVYAVSICWPSHTTRMRADAVIAPAAFPTNEFPGMDFMPEAQEAEPRPIITRVGGGRFDDALVDPLHLPTAAPSSEGVLPKPTGAMHLAQDHKQQLRLESKQKLRDLFGSRASSCDKCLTALRHGQTLARAAPELVPELMIELCEEYRYTRSRDVPRGCQGTYGVSQWGGPYTQTLSYLNVSEGSMPAQLICAKFLKGKHCPMPARPTLSPAFLHQWFHGQTEPPAYVARRSKKTGAKRATPLRTLHVSDLHVDPRYLVGAEAECDNGQCCRVDAYNSTLWDAATPIPGRLPRANISSPAHYWGSYQCDPPWALIAAGMQGISALIDRDGPLDLGVFTGDFTTHDQHEHISRDLVRYAEQSLLDMLARHMHNATMVVALGNHDFAPSDFAAVPGLPDDASEQVQWNYEHIAALVKTHGWGDDTTAKTIRTHHGGYSVSPRKGLRVISLNSDLWYKANPMAYLHADEPDVGGMLRWLTDELQDAENRNERVWIVLHVLTGWDGRNALEGPTNLFYHIVSRYTYTIAHIFFGHTHEDQFQVFYRATGGDSASVPRHTANATGVAFIGPSLTPLSNVQPSLRVYEVDPETYEVMDYLQYYTPVDDFAHTHDHGPIWRLLYRARATYDSFAASVAAKTYAAPVALDAEHKWPATAPLNATFWAAVTDEMEARPALLDLHHLYQSRKSPRSWLCTSEECHRAKLCYMRSGSASQGRQCPQGYSSVQS</sequence>
<accession>A0AAF0DXX9</accession>
<keyword evidence="6" id="KW-1185">Reference proteome</keyword>
<dbReference type="Proteomes" id="UP001216638">
    <property type="component" value="Chromosome 2"/>
</dbReference>
<dbReference type="PANTHER" id="PTHR10340:SF27">
    <property type="entry name" value="ACL091CP"/>
    <property type="match status" value="1"/>
</dbReference>
<dbReference type="EMBL" id="CP119952">
    <property type="protein sequence ID" value="WFC95605.1"/>
    <property type="molecule type" value="Genomic_DNA"/>
</dbReference>
<reference evidence="5" key="1">
    <citation type="submission" date="2023-03" db="EMBL/GenBank/DDBJ databases">
        <title>Mating type loci evolution in Malassezia.</title>
        <authorList>
            <person name="Coelho M.A."/>
        </authorList>
    </citation>
    <scope>NUCLEOTIDE SEQUENCE</scope>
    <source>
        <strain evidence="5">CBS 14135</strain>
    </source>
</reference>
<keyword evidence="2" id="KW-0325">Glycoprotein</keyword>
<dbReference type="CDD" id="cd00842">
    <property type="entry name" value="MPP_ASMase"/>
    <property type="match status" value="1"/>
</dbReference>
<evidence type="ECO:0000313" key="6">
    <source>
        <dbReference type="Proteomes" id="UP001216638"/>
    </source>
</evidence>
<dbReference type="AlphaFoldDB" id="A0AAF0DXX9"/>
<evidence type="ECO:0000256" key="3">
    <source>
        <dbReference type="SAM" id="Phobius"/>
    </source>
</evidence>
<evidence type="ECO:0000313" key="5">
    <source>
        <dbReference type="EMBL" id="WFC95605.1"/>
    </source>
</evidence>
<evidence type="ECO:0000256" key="2">
    <source>
        <dbReference type="ARBA" id="ARBA00023180"/>
    </source>
</evidence>
<dbReference type="GO" id="GO:0005615">
    <property type="term" value="C:extracellular space"/>
    <property type="evidence" value="ECO:0007669"/>
    <property type="project" value="TreeGrafter"/>
</dbReference>
<dbReference type="PANTHER" id="PTHR10340">
    <property type="entry name" value="SPHINGOMYELIN PHOSPHODIESTERASE"/>
    <property type="match status" value="1"/>
</dbReference>
<dbReference type="InterPro" id="IPR004843">
    <property type="entry name" value="Calcineurin-like_PHP"/>
</dbReference>
<keyword evidence="3" id="KW-0812">Transmembrane</keyword>
<dbReference type="GO" id="GO:0008081">
    <property type="term" value="F:phosphoric diester hydrolase activity"/>
    <property type="evidence" value="ECO:0007669"/>
    <property type="project" value="TreeGrafter"/>
</dbReference>
<organism evidence="5 6">
    <name type="scientific">Malassezia brasiliensis</name>
    <dbReference type="NCBI Taxonomy" id="1821822"/>
    <lineage>
        <taxon>Eukaryota</taxon>
        <taxon>Fungi</taxon>
        <taxon>Dikarya</taxon>
        <taxon>Basidiomycota</taxon>
        <taxon>Ustilaginomycotina</taxon>
        <taxon>Malasseziomycetes</taxon>
        <taxon>Malasseziales</taxon>
        <taxon>Malasseziaceae</taxon>
        <taxon>Malassezia</taxon>
    </lineage>
</organism>
<evidence type="ECO:0000259" key="4">
    <source>
        <dbReference type="Pfam" id="PF00149"/>
    </source>
</evidence>
<dbReference type="Pfam" id="PF00149">
    <property type="entry name" value="Metallophos"/>
    <property type="match status" value="1"/>
</dbReference>
<dbReference type="InterPro" id="IPR041805">
    <property type="entry name" value="ASMase/PPN1_MPP"/>
</dbReference>
<proteinExistence type="predicted"/>